<accession>A0A0G4JQL3</accession>
<evidence type="ECO:0000313" key="2">
    <source>
        <dbReference type="Proteomes" id="UP000044377"/>
    </source>
</evidence>
<sequence length="51" mass="5818">MKIAASWRTKPSSSPHKNVIKGEFHDEQLASRRYFSLSNDNDGIAYVAKKH</sequence>
<keyword evidence="2" id="KW-1185">Reference proteome</keyword>
<dbReference type="Proteomes" id="UP000044377">
    <property type="component" value="Unassembled WGS sequence"/>
</dbReference>
<name>A0A0G4JQL3_9GAMM</name>
<evidence type="ECO:0000313" key="1">
    <source>
        <dbReference type="EMBL" id="CPR14168.1"/>
    </source>
</evidence>
<dbReference type="AlphaFoldDB" id="A0A0G4JQL3"/>
<proteinExistence type="predicted"/>
<gene>
    <name evidence="1" type="ORF">BN1221_00575</name>
</gene>
<reference evidence="2" key="1">
    <citation type="submission" date="2015-01" db="EMBL/GenBank/DDBJ databases">
        <authorList>
            <person name="Paterson Steve"/>
        </authorList>
    </citation>
    <scope>NUCLEOTIDE SEQUENCE [LARGE SCALE GENOMIC DNA]</scope>
    <source>
        <strain evidence="2">OBR1</strain>
    </source>
</reference>
<organism evidence="1 2">
    <name type="scientific">Brenneria goodwinii</name>
    <dbReference type="NCBI Taxonomy" id="1109412"/>
    <lineage>
        <taxon>Bacteria</taxon>
        <taxon>Pseudomonadati</taxon>
        <taxon>Pseudomonadota</taxon>
        <taxon>Gammaproteobacteria</taxon>
        <taxon>Enterobacterales</taxon>
        <taxon>Pectobacteriaceae</taxon>
        <taxon>Brenneria</taxon>
    </lineage>
</organism>
<dbReference type="EMBL" id="CGIG01000001">
    <property type="protein sequence ID" value="CPR14168.1"/>
    <property type="molecule type" value="Genomic_DNA"/>
</dbReference>
<protein>
    <submittedName>
        <fullName evidence="1">Uncharacterized protein</fullName>
    </submittedName>
</protein>